<dbReference type="InterPro" id="IPR000477">
    <property type="entry name" value="RT_dom"/>
</dbReference>
<dbReference type="SUPFAM" id="SSF56672">
    <property type="entry name" value="DNA/RNA polymerases"/>
    <property type="match status" value="1"/>
</dbReference>
<gene>
    <name evidence="2" type="ORF">P5673_024492</name>
</gene>
<organism evidence="2 3">
    <name type="scientific">Acropora cervicornis</name>
    <name type="common">Staghorn coral</name>
    <dbReference type="NCBI Taxonomy" id="6130"/>
    <lineage>
        <taxon>Eukaryota</taxon>
        <taxon>Metazoa</taxon>
        <taxon>Cnidaria</taxon>
        <taxon>Anthozoa</taxon>
        <taxon>Hexacorallia</taxon>
        <taxon>Scleractinia</taxon>
        <taxon>Astrocoeniina</taxon>
        <taxon>Acroporidae</taxon>
        <taxon>Acropora</taxon>
    </lineage>
</organism>
<feature type="domain" description="Reverse transcriptase" evidence="1">
    <location>
        <begin position="1"/>
        <end position="170"/>
    </location>
</feature>
<keyword evidence="2" id="KW-0548">Nucleotidyltransferase</keyword>
<evidence type="ECO:0000259" key="1">
    <source>
        <dbReference type="PROSITE" id="PS50878"/>
    </source>
</evidence>
<proteinExistence type="predicted"/>
<dbReference type="PROSITE" id="PS50878">
    <property type="entry name" value="RT_POL"/>
    <property type="match status" value="1"/>
</dbReference>
<accession>A0AAD9Q3N3</accession>
<dbReference type="EMBL" id="JARQWQ010000072">
    <property type="protein sequence ID" value="KAK2554138.1"/>
    <property type="molecule type" value="Genomic_DNA"/>
</dbReference>
<sequence length="256" mass="29627">MPFLVQVNRIPVSGKDINYKYTYLHSLRWFKSYLSNQKQSTFVNGTQSSYLDILCEVPQGSVLGPLLFLVYINDIEQCELSSKVEMYADDTSLTTSSPDLMTLEFKLNSDLEKIQNWLHSNKLTLNVKKTKYAIIGSRYKLNNLNHDFIVSVDNREIERVTSYKYLGVEIDKTLSWRNHTDSLCKKVSAGIGAIKRVRHLVPSQNLHQMYDALEEPYLEYCCEVWGCMGLCQCDRLQKLQNRAARVITTCEDYSLY</sequence>
<comment type="caution">
    <text evidence="2">The sequence shown here is derived from an EMBL/GenBank/DDBJ whole genome shotgun (WGS) entry which is preliminary data.</text>
</comment>
<dbReference type="GO" id="GO:0003964">
    <property type="term" value="F:RNA-directed DNA polymerase activity"/>
    <property type="evidence" value="ECO:0007669"/>
    <property type="project" value="UniProtKB-KW"/>
</dbReference>
<reference evidence="2" key="2">
    <citation type="journal article" date="2023" name="Science">
        <title>Genomic signatures of disease resistance in endangered staghorn corals.</title>
        <authorList>
            <person name="Vollmer S.V."/>
            <person name="Selwyn J.D."/>
            <person name="Despard B.A."/>
            <person name="Roesel C.L."/>
        </authorList>
    </citation>
    <scope>NUCLEOTIDE SEQUENCE</scope>
    <source>
        <strain evidence="2">K2</strain>
    </source>
</reference>
<dbReference type="Pfam" id="PF00078">
    <property type="entry name" value="RVT_1"/>
    <property type="match status" value="1"/>
</dbReference>
<reference evidence="2" key="1">
    <citation type="journal article" date="2023" name="G3 (Bethesda)">
        <title>Whole genome assembly and annotation of the endangered Caribbean coral Acropora cervicornis.</title>
        <authorList>
            <person name="Selwyn J.D."/>
            <person name="Vollmer S.V."/>
        </authorList>
    </citation>
    <scope>NUCLEOTIDE SEQUENCE</scope>
    <source>
        <strain evidence="2">K2</strain>
    </source>
</reference>
<evidence type="ECO:0000313" key="3">
    <source>
        <dbReference type="Proteomes" id="UP001249851"/>
    </source>
</evidence>
<dbReference type="InterPro" id="IPR043502">
    <property type="entry name" value="DNA/RNA_pol_sf"/>
</dbReference>
<evidence type="ECO:0000313" key="2">
    <source>
        <dbReference type="EMBL" id="KAK2554138.1"/>
    </source>
</evidence>
<keyword evidence="2" id="KW-0808">Transferase</keyword>
<dbReference type="PANTHER" id="PTHR33332">
    <property type="entry name" value="REVERSE TRANSCRIPTASE DOMAIN-CONTAINING PROTEIN"/>
    <property type="match status" value="1"/>
</dbReference>
<name>A0AAD9Q3N3_ACRCE</name>
<keyword evidence="3" id="KW-1185">Reference proteome</keyword>
<dbReference type="Proteomes" id="UP001249851">
    <property type="component" value="Unassembled WGS sequence"/>
</dbReference>
<protein>
    <submittedName>
        <fullName evidence="2">RNA-directed DNA polymerase from mobile element jockey</fullName>
    </submittedName>
</protein>
<dbReference type="AlphaFoldDB" id="A0AAD9Q3N3"/>
<keyword evidence="2" id="KW-0695">RNA-directed DNA polymerase</keyword>